<comment type="subcellular location">
    <subcellularLocation>
        <location evidence="1">Secreted</location>
    </subcellularLocation>
</comment>
<keyword evidence="5" id="KW-1185">Reference proteome</keyword>
<dbReference type="InterPro" id="IPR047568">
    <property type="entry name" value="ATLF-like_dom"/>
</dbReference>
<feature type="domain" description="ATLF-like" evidence="3">
    <location>
        <begin position="41"/>
        <end position="227"/>
    </location>
</feature>
<dbReference type="RefSeq" id="WP_272436541.1">
    <property type="nucleotide sequence ID" value="NZ_JAMQKB010000008.1"/>
</dbReference>
<evidence type="ECO:0000256" key="2">
    <source>
        <dbReference type="ARBA" id="ARBA00022525"/>
    </source>
</evidence>
<evidence type="ECO:0000256" key="1">
    <source>
        <dbReference type="ARBA" id="ARBA00004613"/>
    </source>
</evidence>
<proteinExistence type="predicted"/>
<keyword evidence="2" id="KW-0964">Secreted</keyword>
<evidence type="ECO:0000313" key="4">
    <source>
        <dbReference type="EMBL" id="MDC3424739.1"/>
    </source>
</evidence>
<dbReference type="GO" id="GO:0005576">
    <property type="term" value="C:extracellular region"/>
    <property type="evidence" value="ECO:0007669"/>
    <property type="project" value="UniProtKB-SubCell"/>
</dbReference>
<name>A0A9X3WWL4_9BACI</name>
<dbReference type="SUPFAM" id="SSF55486">
    <property type="entry name" value="Metalloproteases ('zincins'), catalytic domain"/>
    <property type="match status" value="1"/>
</dbReference>
<evidence type="ECO:0000313" key="5">
    <source>
        <dbReference type="Proteomes" id="UP001145050"/>
    </source>
</evidence>
<reference evidence="4" key="1">
    <citation type="submission" date="2022-06" db="EMBL/GenBank/DDBJ databases">
        <title>Aquibacillus sp. a new bacterium isolated from soil saline samples.</title>
        <authorList>
            <person name="Galisteo C."/>
            <person name="De La Haba R."/>
            <person name="Sanchez-Porro C."/>
            <person name="Ventosa A."/>
        </authorList>
    </citation>
    <scope>NUCLEOTIDE SEQUENCE</scope>
    <source>
        <strain evidence="4">3ASR75-11</strain>
    </source>
</reference>
<sequence>MLIFLFLVLPFIDITRPFQGLMLSKAVAKKDIPNMNSLSNIDLLRQLVVIPDNLEDKDELGKMIYRINQIDRPVLSLLVNQRVKVRLFQGSLTDEPLLYFLRWEKPRGWKKDVTWTDVPGSGGGWLVSAKIGASEPGSGHGSINLELHEIGHTVYKLLKTSPVYAEKIQEIWKMEADQVYPDNAYFLNYSTEYFAEMFATYYYSDETANKIADNAPQTYQLFSDFVSLKTNKITRNYYYH</sequence>
<gene>
    <name evidence="4" type="ORF">NC797_09475</name>
</gene>
<comment type="caution">
    <text evidence="4">The sequence shown here is derived from an EMBL/GenBank/DDBJ whole genome shotgun (WGS) entry which is preliminary data.</text>
</comment>
<dbReference type="PROSITE" id="PS51995">
    <property type="entry name" value="ATLF"/>
    <property type="match status" value="1"/>
</dbReference>
<evidence type="ECO:0000259" key="3">
    <source>
        <dbReference type="PROSITE" id="PS51995"/>
    </source>
</evidence>
<dbReference type="EMBL" id="JAMQKB010000008">
    <property type="protein sequence ID" value="MDC3424739.1"/>
    <property type="molecule type" value="Genomic_DNA"/>
</dbReference>
<organism evidence="4 5">
    <name type="scientific">Terrihalobacillus insolitus</name>
    <dbReference type="NCBI Taxonomy" id="2950438"/>
    <lineage>
        <taxon>Bacteria</taxon>
        <taxon>Bacillati</taxon>
        <taxon>Bacillota</taxon>
        <taxon>Bacilli</taxon>
        <taxon>Bacillales</taxon>
        <taxon>Bacillaceae</taxon>
        <taxon>Terrihalobacillus</taxon>
    </lineage>
</organism>
<dbReference type="CDD" id="cd20183">
    <property type="entry name" value="M34_PPEP"/>
    <property type="match status" value="1"/>
</dbReference>
<dbReference type="Gene3D" id="3.40.390.10">
    <property type="entry name" value="Collagenase (Catalytic Domain)"/>
    <property type="match status" value="1"/>
</dbReference>
<accession>A0A9X3WWL4</accession>
<dbReference type="InterPro" id="IPR014781">
    <property type="entry name" value="Anthrax_toxin_lethal/edema_N/C"/>
</dbReference>
<dbReference type="AlphaFoldDB" id="A0A9X3WWL4"/>
<dbReference type="InterPro" id="IPR024079">
    <property type="entry name" value="MetalloPept_cat_dom_sf"/>
</dbReference>
<dbReference type="Pfam" id="PF07737">
    <property type="entry name" value="ATLF"/>
    <property type="match status" value="1"/>
</dbReference>
<protein>
    <submittedName>
        <fullName evidence="4">Toxin</fullName>
    </submittedName>
</protein>
<dbReference type="Proteomes" id="UP001145050">
    <property type="component" value="Unassembled WGS sequence"/>
</dbReference>
<dbReference type="GO" id="GO:0008237">
    <property type="term" value="F:metallopeptidase activity"/>
    <property type="evidence" value="ECO:0007669"/>
    <property type="project" value="InterPro"/>
</dbReference>